<accession>D8TD19</accession>
<evidence type="ECO:0000313" key="1">
    <source>
        <dbReference type="EMBL" id="EFJ05445.1"/>
    </source>
</evidence>
<dbReference type="HOGENOM" id="CLU_981405_0_0_1"/>
<protein>
    <submittedName>
        <fullName evidence="1">Uncharacterized protein</fullName>
    </submittedName>
</protein>
<name>D8TD19_SELML</name>
<proteinExistence type="predicted"/>
<evidence type="ECO:0000313" key="2">
    <source>
        <dbReference type="Proteomes" id="UP000001514"/>
    </source>
</evidence>
<dbReference type="Gramene" id="EFJ05445">
    <property type="protein sequence ID" value="EFJ05445"/>
    <property type="gene ID" value="SELMODRAFT_431558"/>
</dbReference>
<dbReference type="Proteomes" id="UP000001514">
    <property type="component" value="Unassembled WGS sequence"/>
</dbReference>
<reference evidence="1 2" key="1">
    <citation type="journal article" date="2011" name="Science">
        <title>The Selaginella genome identifies genetic changes associated with the evolution of vascular plants.</title>
        <authorList>
            <person name="Banks J.A."/>
            <person name="Nishiyama T."/>
            <person name="Hasebe M."/>
            <person name="Bowman J.L."/>
            <person name="Gribskov M."/>
            <person name="dePamphilis C."/>
            <person name="Albert V.A."/>
            <person name="Aono N."/>
            <person name="Aoyama T."/>
            <person name="Ambrose B.A."/>
            <person name="Ashton N.W."/>
            <person name="Axtell M.J."/>
            <person name="Barker E."/>
            <person name="Barker M.S."/>
            <person name="Bennetzen J.L."/>
            <person name="Bonawitz N.D."/>
            <person name="Chapple C."/>
            <person name="Cheng C."/>
            <person name="Correa L.G."/>
            <person name="Dacre M."/>
            <person name="DeBarry J."/>
            <person name="Dreyer I."/>
            <person name="Elias M."/>
            <person name="Engstrom E.M."/>
            <person name="Estelle M."/>
            <person name="Feng L."/>
            <person name="Finet C."/>
            <person name="Floyd S.K."/>
            <person name="Frommer W.B."/>
            <person name="Fujita T."/>
            <person name="Gramzow L."/>
            <person name="Gutensohn M."/>
            <person name="Harholt J."/>
            <person name="Hattori M."/>
            <person name="Heyl A."/>
            <person name="Hirai T."/>
            <person name="Hiwatashi Y."/>
            <person name="Ishikawa M."/>
            <person name="Iwata M."/>
            <person name="Karol K.G."/>
            <person name="Koehler B."/>
            <person name="Kolukisaoglu U."/>
            <person name="Kubo M."/>
            <person name="Kurata T."/>
            <person name="Lalonde S."/>
            <person name="Li K."/>
            <person name="Li Y."/>
            <person name="Litt A."/>
            <person name="Lyons E."/>
            <person name="Manning G."/>
            <person name="Maruyama T."/>
            <person name="Michael T.P."/>
            <person name="Mikami K."/>
            <person name="Miyazaki S."/>
            <person name="Morinaga S."/>
            <person name="Murata T."/>
            <person name="Mueller-Roeber B."/>
            <person name="Nelson D.R."/>
            <person name="Obara M."/>
            <person name="Oguri Y."/>
            <person name="Olmstead R.G."/>
            <person name="Onodera N."/>
            <person name="Petersen B.L."/>
            <person name="Pils B."/>
            <person name="Prigge M."/>
            <person name="Rensing S.A."/>
            <person name="Riano-Pachon D.M."/>
            <person name="Roberts A.W."/>
            <person name="Sato Y."/>
            <person name="Scheller H.V."/>
            <person name="Schulz B."/>
            <person name="Schulz C."/>
            <person name="Shakirov E.V."/>
            <person name="Shibagaki N."/>
            <person name="Shinohara N."/>
            <person name="Shippen D.E."/>
            <person name="Soerensen I."/>
            <person name="Sotooka R."/>
            <person name="Sugimoto N."/>
            <person name="Sugita M."/>
            <person name="Sumikawa N."/>
            <person name="Tanurdzic M."/>
            <person name="Theissen G."/>
            <person name="Ulvskov P."/>
            <person name="Wakazuki S."/>
            <person name="Weng J.K."/>
            <person name="Willats W.W."/>
            <person name="Wipf D."/>
            <person name="Wolf P.G."/>
            <person name="Yang L."/>
            <person name="Zimmer A.D."/>
            <person name="Zhu Q."/>
            <person name="Mitros T."/>
            <person name="Hellsten U."/>
            <person name="Loque D."/>
            <person name="Otillar R."/>
            <person name="Salamov A."/>
            <person name="Schmutz J."/>
            <person name="Shapiro H."/>
            <person name="Lindquist E."/>
            <person name="Lucas S."/>
            <person name="Rokhsar D."/>
            <person name="Grigoriev I.V."/>
        </authorList>
    </citation>
    <scope>NUCLEOTIDE SEQUENCE [LARGE SCALE GENOMIC DNA]</scope>
</reference>
<dbReference type="EMBL" id="GL377724">
    <property type="protein sequence ID" value="EFJ05445.1"/>
    <property type="molecule type" value="Genomic_DNA"/>
</dbReference>
<organism evidence="2">
    <name type="scientific">Selaginella moellendorffii</name>
    <name type="common">Spikemoss</name>
    <dbReference type="NCBI Taxonomy" id="88036"/>
    <lineage>
        <taxon>Eukaryota</taxon>
        <taxon>Viridiplantae</taxon>
        <taxon>Streptophyta</taxon>
        <taxon>Embryophyta</taxon>
        <taxon>Tracheophyta</taxon>
        <taxon>Lycopodiopsida</taxon>
        <taxon>Selaginellales</taxon>
        <taxon>Selaginellaceae</taxon>
        <taxon>Selaginella</taxon>
    </lineage>
</organism>
<dbReference type="KEGG" id="smo:SELMODRAFT_431558"/>
<keyword evidence="2" id="KW-1185">Reference proteome</keyword>
<dbReference type="AlphaFoldDB" id="D8TD19"/>
<dbReference type="InParanoid" id="D8TD19"/>
<gene>
    <name evidence="1" type="ORF">SELMODRAFT_431558</name>
</gene>
<sequence>MGGVIFFLVLEDLDPTLGKGFYFYKQPRARSRRRWCCDLRLLSSSDFRGAAPKTLEEVCYKIEDSPVPPTPFPMVEETGLQTMHHFLQNLITDFVMSSKSVTTGYNFWIGDMEWHESVYCGVGYIDVAGVNLQDLSYKEEQLKNDLLRADPYESLDLAATTGCRSLSTSSWHPPGRDHYCFFVFTTMAFLDMIRRRRSDRLYNLENVRDAGPREWVAAGSSLCCTMDRISLLDALIRMSTSKQLAQKRMEWTPPRIGSFLCPGDQSGHELDPLSQRPEWLRAGTVKAIVVVTHHS</sequence>